<dbReference type="InterPro" id="IPR000488">
    <property type="entry name" value="Death_dom"/>
</dbReference>
<dbReference type="Proteomes" id="UP000085678">
    <property type="component" value="Unplaced"/>
</dbReference>
<dbReference type="InterPro" id="IPR011029">
    <property type="entry name" value="DEATH-like_dom_sf"/>
</dbReference>
<evidence type="ECO:0000256" key="1">
    <source>
        <dbReference type="SAM" id="MobiDB-lite"/>
    </source>
</evidence>
<protein>
    <submittedName>
        <fullName evidence="4">Uncharacterized protein LOC106180164 isoform X1</fullName>
    </submittedName>
</protein>
<dbReference type="KEGG" id="lak:106180164"/>
<feature type="region of interest" description="Disordered" evidence="1">
    <location>
        <begin position="400"/>
        <end position="457"/>
    </location>
</feature>
<organism evidence="3 4">
    <name type="scientific">Lingula anatina</name>
    <name type="common">Brachiopod</name>
    <name type="synonym">Lingula unguis</name>
    <dbReference type="NCBI Taxonomy" id="7574"/>
    <lineage>
        <taxon>Eukaryota</taxon>
        <taxon>Metazoa</taxon>
        <taxon>Spiralia</taxon>
        <taxon>Lophotrochozoa</taxon>
        <taxon>Brachiopoda</taxon>
        <taxon>Linguliformea</taxon>
        <taxon>Lingulata</taxon>
        <taxon>Lingulida</taxon>
        <taxon>Linguloidea</taxon>
        <taxon>Lingulidae</taxon>
        <taxon>Lingula</taxon>
    </lineage>
</organism>
<dbReference type="Gene3D" id="1.10.533.10">
    <property type="entry name" value="Death Domain, Fas"/>
    <property type="match status" value="1"/>
</dbReference>
<feature type="compositionally biased region" description="Basic and acidic residues" evidence="1">
    <location>
        <begin position="438"/>
        <end position="453"/>
    </location>
</feature>
<dbReference type="PROSITE" id="PS50017">
    <property type="entry name" value="DEATH_DOMAIN"/>
    <property type="match status" value="1"/>
</dbReference>
<evidence type="ECO:0000313" key="4">
    <source>
        <dbReference type="RefSeq" id="XP_013419526.1"/>
    </source>
</evidence>
<dbReference type="InParanoid" id="A0A1S3KB92"/>
<dbReference type="GeneID" id="106180164"/>
<feature type="compositionally biased region" description="Basic and acidic residues" evidence="1">
    <location>
        <begin position="401"/>
        <end position="426"/>
    </location>
</feature>
<name>A0A1S3KB92_LINAN</name>
<dbReference type="SUPFAM" id="SSF47986">
    <property type="entry name" value="DEATH domain"/>
    <property type="match status" value="1"/>
</dbReference>
<sequence length="1322" mass="152070">MTLCLSLFPEKNYLGHKNFDSCIKIAKWQYEQSDSDEELTKTVDEMENVAMKLIKPKNLKQEKSSKHDKKNFQKGKVLHAKLHIKYWKTKEIAKKANKCFTREMLQDLAQFKRAADYFIKRGAHLIKLNEGCVECVLMFDAAEKLQSFWTEYKSGDLSKFLTNEYITQELEEMEGEEMLYVDVYICEQELATAWEFFTNPGEPETQTNVELPSTSGSQIKQERPLTVEQNIEEEFCTVTYQKSYHIMKSEKETATMCEVWGSIFEDISTRVSCMWKELALHLKFTEEDREAIVSQHPNEEEAQCLECLQSFLERNYDQPVEQITAQLLTALYMMHQPTFAETVVDLLTMESLPVCHELIQRPMVCDTLSSDASYKDYEKYDSGEDNDSINSEICLGNKISNSDDKECQKEKSCHAPIKDGDKKHPEQSANIENNDDGYGERNRGNEEADHHDSEVDETLETLNYEQSSENEESLRVAKLQSLLSSENPPEDKRHVEDIVKLLELSPELLTKLNEVEQKKLASMLLCVGCDSNENAMVCRNLKQNILKLASPKHKVFASLLKSELLELLHNAEGDNTLHLSENWKLLSQTPKKELKTWLVIAEIFIKQLSKNDGNTKLLKILARKLTLLKLVLQQIKMHPSEEGRDSLKILVFNLVKHCSGRGVGLAAYCLLLHVYQRQDLHTNYKTSDQSECMEILAKDKDASKQVLKQLHHTHNSRALSEVEKTLFLDVLSQHAEVHGGCYYAGAERNAVVLLQCFLTSNDIIDSEQSKCMQILAKDEVTSEEVLKQLYQTHKSKTLSTVERTLFLNVMSQHVEVHGSYYSGAERKSVILLQYFLTSNDITDSEQSECMEILAKDKGASEEVLKQLHHTHNSRALSEVEKTLFLHVLSQHAEVHGGCYYAGAERNAVVLLQCFLTSNDITDSEQSKCMQILAKDEGTSEEALKQLYQTHKYRTLSAVERTLFLNVLSQHAEVHGRFYSGAERNTVILLQYFLTNNDITDSEQSKCMQILAKDRWTSKQVLKQLYQTHKYRTLSAVERTLFLNVLSQHAEVHGRFYSGAKRNTVILLQNFLTSNDITDSEQSKCMQILAKDRWTSKQVLKQLYQTHKYRTLSAVERTLFLDVLSQHAEVHGSCNKAAERNAVILLHYYFTNKNITDTEQLRCMDILAKDKFISESVLKQFCQHQTIKDILKSIFLDLLSQHVRVHGISHANSCDMDMMHTITDIFMHHLTSQRLYVYTSHRTPIEFSSNDDRGMAAWKRIFEKEESLSMKALEKLLQYHQSGYLSLEGWKLMSDLTCQHIKVHGRESLPSSLRAWRVKDSTN</sequence>
<evidence type="ECO:0000259" key="2">
    <source>
        <dbReference type="PROSITE" id="PS50017"/>
    </source>
</evidence>
<evidence type="ECO:0000313" key="3">
    <source>
        <dbReference type="Proteomes" id="UP000085678"/>
    </source>
</evidence>
<accession>A0A1S3KB92</accession>
<keyword evidence="3" id="KW-1185">Reference proteome</keyword>
<reference evidence="4" key="1">
    <citation type="submission" date="2025-08" db="UniProtKB">
        <authorList>
            <consortium name="RefSeq"/>
        </authorList>
    </citation>
    <scope>IDENTIFICATION</scope>
    <source>
        <tissue evidence="4">Gonads</tissue>
    </source>
</reference>
<gene>
    <name evidence="4" type="primary">LOC106180164</name>
</gene>
<dbReference type="RefSeq" id="XP_013419526.1">
    <property type="nucleotide sequence ID" value="XM_013564072.1"/>
</dbReference>
<dbReference type="GO" id="GO:0007165">
    <property type="term" value="P:signal transduction"/>
    <property type="evidence" value="ECO:0007669"/>
    <property type="project" value="InterPro"/>
</dbReference>
<dbReference type="CDD" id="cd01670">
    <property type="entry name" value="Death"/>
    <property type="match status" value="1"/>
</dbReference>
<feature type="domain" description="Death" evidence="2">
    <location>
        <begin position="275"/>
        <end position="347"/>
    </location>
</feature>
<proteinExistence type="predicted"/>